<organism evidence="1 2">
    <name type="scientific">Sphingomonas immobilis</name>
    <dbReference type="NCBI Taxonomy" id="3063997"/>
    <lineage>
        <taxon>Bacteria</taxon>
        <taxon>Pseudomonadati</taxon>
        <taxon>Pseudomonadota</taxon>
        <taxon>Alphaproteobacteria</taxon>
        <taxon>Sphingomonadales</taxon>
        <taxon>Sphingomonadaceae</taxon>
        <taxon>Sphingomonas</taxon>
    </lineage>
</organism>
<comment type="caution">
    <text evidence="1">The sequence shown here is derived from an EMBL/GenBank/DDBJ whole genome shotgun (WGS) entry which is preliminary data.</text>
</comment>
<name>A0ABT8ZUS4_9SPHN</name>
<dbReference type="Pfam" id="PF15580">
    <property type="entry name" value="Imm53"/>
    <property type="match status" value="1"/>
</dbReference>
<accession>A0ABT8ZUS4</accession>
<sequence length="109" mass="12279">MKTPDDLTWLMQWYLGQCDEDWEHEFGVQIDTLDNPGWSLSIDLNGTSLEGRTLAPVYDGVSEKEQSIQGGDGDVPWLVCRVEGSKFKAWGGPRDLGRMIQAFRSWAEG</sequence>
<dbReference type="Proteomes" id="UP001176468">
    <property type="component" value="Unassembled WGS sequence"/>
</dbReference>
<protein>
    <submittedName>
        <fullName evidence="1">Immunity 53 family protein</fullName>
    </submittedName>
</protein>
<gene>
    <name evidence="1" type="ORF">Q5H94_01370</name>
</gene>
<dbReference type="InterPro" id="IPR028228">
    <property type="entry name" value="Imm53"/>
</dbReference>
<proteinExistence type="predicted"/>
<evidence type="ECO:0000313" key="1">
    <source>
        <dbReference type="EMBL" id="MDO7840962.1"/>
    </source>
</evidence>
<dbReference type="EMBL" id="JAUQSZ010000001">
    <property type="protein sequence ID" value="MDO7840962.1"/>
    <property type="molecule type" value="Genomic_DNA"/>
</dbReference>
<keyword evidence="2" id="KW-1185">Reference proteome</keyword>
<dbReference type="RefSeq" id="WP_304559331.1">
    <property type="nucleotide sequence ID" value="NZ_JAUQSZ010000001.1"/>
</dbReference>
<reference evidence="1" key="1">
    <citation type="submission" date="2023-07" db="EMBL/GenBank/DDBJ databases">
        <authorList>
            <person name="Kim M.K."/>
        </authorList>
    </citation>
    <scope>NUCLEOTIDE SEQUENCE</scope>
    <source>
        <strain evidence="1">CA1-15</strain>
    </source>
</reference>
<evidence type="ECO:0000313" key="2">
    <source>
        <dbReference type="Proteomes" id="UP001176468"/>
    </source>
</evidence>